<gene>
    <name evidence="2" type="ORF">QQF73_00160</name>
</gene>
<comment type="caution">
    <text evidence="2">The sequence shown here is derived from an EMBL/GenBank/DDBJ whole genome shotgun (WGS) entry which is preliminary data.</text>
</comment>
<dbReference type="EMBL" id="JASSQD010000001">
    <property type="protein sequence ID" value="MDK9556015.1"/>
    <property type="molecule type" value="Genomic_DNA"/>
</dbReference>
<evidence type="ECO:0000313" key="2">
    <source>
        <dbReference type="EMBL" id="MDK9556015.1"/>
    </source>
</evidence>
<evidence type="ECO:0000256" key="1">
    <source>
        <dbReference type="SAM" id="Phobius"/>
    </source>
</evidence>
<keyword evidence="3" id="KW-1185">Reference proteome</keyword>
<sequence>MKDKTVVLAYMVAVWASVLVAFLLWLSLEDKFTFISLIFVLIFWFFIKTIFIYLAALFFH</sequence>
<keyword evidence="1" id="KW-0812">Transmembrane</keyword>
<reference evidence="2 3" key="1">
    <citation type="submission" date="2023-05" db="EMBL/GenBank/DDBJ databases">
        <title>Marinobacter albus sp. nov., a marine bacterium isolated from sand in a coastal intertidal zone of huludao.</title>
        <authorList>
            <person name="Deng T."/>
        </authorList>
    </citation>
    <scope>NUCLEOTIDE SEQUENCE [LARGE SCALE GENOMIC DNA]</scope>
    <source>
        <strain evidence="2 3">M216</strain>
    </source>
</reference>
<feature type="transmembrane region" description="Helical" evidence="1">
    <location>
        <begin position="7"/>
        <end position="28"/>
    </location>
</feature>
<dbReference type="RefSeq" id="WP_219867393.1">
    <property type="nucleotide sequence ID" value="NZ_JASSQD010000001.1"/>
</dbReference>
<evidence type="ECO:0000313" key="3">
    <source>
        <dbReference type="Proteomes" id="UP001223547"/>
    </source>
</evidence>
<keyword evidence="1" id="KW-1133">Transmembrane helix</keyword>
<feature type="transmembrane region" description="Helical" evidence="1">
    <location>
        <begin position="34"/>
        <end position="59"/>
    </location>
</feature>
<accession>A0ABT7H901</accession>
<keyword evidence="1" id="KW-0472">Membrane</keyword>
<protein>
    <submittedName>
        <fullName evidence="2">Uncharacterized protein</fullName>
    </submittedName>
</protein>
<dbReference type="Proteomes" id="UP001223547">
    <property type="component" value="Unassembled WGS sequence"/>
</dbReference>
<proteinExistence type="predicted"/>
<name>A0ABT7H901_9GAMM</name>
<organism evidence="2 3">
    <name type="scientific">Marinobacter albus</name>
    <dbReference type="NCBI Taxonomy" id="3030833"/>
    <lineage>
        <taxon>Bacteria</taxon>
        <taxon>Pseudomonadati</taxon>
        <taxon>Pseudomonadota</taxon>
        <taxon>Gammaproteobacteria</taxon>
        <taxon>Pseudomonadales</taxon>
        <taxon>Marinobacteraceae</taxon>
        <taxon>Marinobacter</taxon>
    </lineage>
</organism>